<organism evidence="7 8">
    <name type="scientific">Rossellomorea vietnamensis</name>
    <dbReference type="NCBI Taxonomy" id="218284"/>
    <lineage>
        <taxon>Bacteria</taxon>
        <taxon>Bacillati</taxon>
        <taxon>Bacillota</taxon>
        <taxon>Bacilli</taxon>
        <taxon>Bacillales</taxon>
        <taxon>Bacillaceae</taxon>
        <taxon>Rossellomorea</taxon>
    </lineage>
</organism>
<feature type="signal peptide" evidence="5">
    <location>
        <begin position="1"/>
        <end position="26"/>
    </location>
</feature>
<evidence type="ECO:0000313" key="8">
    <source>
        <dbReference type="Proteomes" id="UP000323317"/>
    </source>
</evidence>
<dbReference type="GO" id="GO:0030288">
    <property type="term" value="C:outer membrane-bounded periplasmic space"/>
    <property type="evidence" value="ECO:0007669"/>
    <property type="project" value="TreeGrafter"/>
</dbReference>
<keyword evidence="4 5" id="KW-0732">Signal</keyword>
<keyword evidence="3" id="KW-0813">Transport</keyword>
<dbReference type="PROSITE" id="PS50983">
    <property type="entry name" value="FE_B12_PBP"/>
    <property type="match status" value="1"/>
</dbReference>
<dbReference type="EMBL" id="VTEH01000012">
    <property type="protein sequence ID" value="TYR74332.1"/>
    <property type="molecule type" value="Genomic_DNA"/>
</dbReference>
<protein>
    <submittedName>
        <fullName evidence="7">ABC transporter substrate-binding protein</fullName>
    </submittedName>
</protein>
<dbReference type="Gene3D" id="3.40.50.1980">
    <property type="entry name" value="Nitrogenase molybdenum iron protein domain"/>
    <property type="match status" value="2"/>
</dbReference>
<dbReference type="AlphaFoldDB" id="A0A5D4KAX8"/>
<evidence type="ECO:0000259" key="6">
    <source>
        <dbReference type="PROSITE" id="PS50983"/>
    </source>
</evidence>
<evidence type="ECO:0000256" key="5">
    <source>
        <dbReference type="SAM" id="SignalP"/>
    </source>
</evidence>
<dbReference type="InterPro" id="IPR051313">
    <property type="entry name" value="Bact_iron-sidero_bind"/>
</dbReference>
<evidence type="ECO:0000256" key="2">
    <source>
        <dbReference type="ARBA" id="ARBA00008814"/>
    </source>
</evidence>
<dbReference type="RefSeq" id="WP_148947555.1">
    <property type="nucleotide sequence ID" value="NZ_JBNIKK010000012.1"/>
</dbReference>
<reference evidence="7 8" key="1">
    <citation type="submission" date="2019-08" db="EMBL/GenBank/DDBJ databases">
        <title>Bacillus genomes from the desert of Cuatro Cienegas, Coahuila.</title>
        <authorList>
            <person name="Olmedo-Alvarez G."/>
        </authorList>
    </citation>
    <scope>NUCLEOTIDE SEQUENCE [LARGE SCALE GENOMIC DNA]</scope>
    <source>
        <strain evidence="7 8">CH40_1T</strain>
    </source>
</reference>
<dbReference type="PANTHER" id="PTHR30532:SF1">
    <property type="entry name" value="IRON(3+)-HYDROXAMATE-BINDING PROTEIN FHUD"/>
    <property type="match status" value="1"/>
</dbReference>
<dbReference type="GO" id="GO:0005886">
    <property type="term" value="C:plasma membrane"/>
    <property type="evidence" value="ECO:0007669"/>
    <property type="project" value="UniProtKB-SubCell"/>
</dbReference>
<dbReference type="SUPFAM" id="SSF53807">
    <property type="entry name" value="Helical backbone' metal receptor"/>
    <property type="match status" value="1"/>
</dbReference>
<dbReference type="PANTHER" id="PTHR30532">
    <property type="entry name" value="IRON III DICITRATE-BINDING PERIPLASMIC PROTEIN"/>
    <property type="match status" value="1"/>
</dbReference>
<dbReference type="GO" id="GO:1901678">
    <property type="term" value="P:iron coordination entity transport"/>
    <property type="evidence" value="ECO:0007669"/>
    <property type="project" value="UniProtKB-ARBA"/>
</dbReference>
<dbReference type="PROSITE" id="PS51257">
    <property type="entry name" value="PROKAR_LIPOPROTEIN"/>
    <property type="match status" value="1"/>
</dbReference>
<comment type="subcellular location">
    <subcellularLocation>
        <location evidence="1">Cell membrane</location>
        <topology evidence="1">Lipid-anchor</topology>
    </subcellularLocation>
</comment>
<dbReference type="Proteomes" id="UP000323317">
    <property type="component" value="Unassembled WGS sequence"/>
</dbReference>
<dbReference type="InterPro" id="IPR002491">
    <property type="entry name" value="ABC_transptr_periplasmic_BD"/>
</dbReference>
<gene>
    <name evidence="7" type="ORF">FZC79_14690</name>
</gene>
<comment type="caution">
    <text evidence="7">The sequence shown here is derived from an EMBL/GenBank/DDBJ whole genome shotgun (WGS) entry which is preliminary data.</text>
</comment>
<accession>A0A5D4KAX8</accession>
<dbReference type="Pfam" id="PF01497">
    <property type="entry name" value="Peripla_BP_2"/>
    <property type="match status" value="1"/>
</dbReference>
<feature type="chain" id="PRO_5023145534" evidence="5">
    <location>
        <begin position="27"/>
        <end position="315"/>
    </location>
</feature>
<evidence type="ECO:0000256" key="3">
    <source>
        <dbReference type="ARBA" id="ARBA00022448"/>
    </source>
</evidence>
<evidence type="ECO:0000256" key="1">
    <source>
        <dbReference type="ARBA" id="ARBA00004193"/>
    </source>
</evidence>
<evidence type="ECO:0000256" key="4">
    <source>
        <dbReference type="ARBA" id="ARBA00022729"/>
    </source>
</evidence>
<name>A0A5D4KAX8_9BACI</name>
<evidence type="ECO:0000313" key="7">
    <source>
        <dbReference type="EMBL" id="TYR74332.1"/>
    </source>
</evidence>
<sequence length="315" mass="35366">MKNTKTIFRILGIMGFFLLILTGCSSENQTQTDIQDNSEPNEYPRTISHMKGQTEISGKPQNAAVLGFEDELLALDIKPSMVSSYSGVGVLPYIDERTKGASVIEFSEGFNLEQLLSTDPEYIVIPHYFEAQYEQLNKIAPTIVIDSSDWKTAFKTVAEIYAEEDKAIDVIQDIQTKSTEVKEIADLKFSQENFMLLRVQKDNQFLTYGYGSGEDHDLAILLHELLGLSPAPQLPKERFHQISLEGLTTFEADHFFVINDYEPEALIEMEETTIWNTLPAVAQGNVLVNSELIGQSSGPLGKQIIIEDVRNYLSQ</sequence>
<feature type="domain" description="Fe/B12 periplasmic-binding" evidence="6">
    <location>
        <begin position="60"/>
        <end position="315"/>
    </location>
</feature>
<proteinExistence type="inferred from homology"/>
<comment type="similarity">
    <text evidence="2">Belongs to the bacterial solute-binding protein 8 family.</text>
</comment>